<dbReference type="EMBL" id="CP069027">
    <property type="protein sequence ID" value="QRC95770.1"/>
    <property type="molecule type" value="Genomic_DNA"/>
</dbReference>
<sequence length="138" mass="15822">MSTFHPFPRLPTELRLQIWEMTVEPRTVEICIRFTDFPSTPLADGKQKRPPRQMSTVQSPTPVPGPLQACREARYHGLYQQALSDLVIDEHVPNPERPYIWLNPAIDIVSVENSYAAFFKSVAHDPTSQVRKALAQRR</sequence>
<feature type="region of interest" description="Disordered" evidence="1">
    <location>
        <begin position="38"/>
        <end position="65"/>
    </location>
</feature>
<evidence type="ECO:0000313" key="3">
    <source>
        <dbReference type="EMBL" id="QRC95770.1"/>
    </source>
</evidence>
<keyword evidence="4" id="KW-1185">Reference proteome</keyword>
<dbReference type="Proteomes" id="UP000663193">
    <property type="component" value="Chromosome 5"/>
</dbReference>
<evidence type="ECO:0000259" key="2">
    <source>
        <dbReference type="Pfam" id="PF20150"/>
    </source>
</evidence>
<dbReference type="PANTHER" id="PTHR35910:SF1">
    <property type="entry name" value="2EXR DOMAIN-CONTAINING PROTEIN"/>
    <property type="match status" value="1"/>
</dbReference>
<dbReference type="VEuPathDB" id="FungiDB:JI435_159220"/>
<dbReference type="PANTHER" id="PTHR35910">
    <property type="entry name" value="2EXR DOMAIN-CONTAINING PROTEIN"/>
    <property type="match status" value="1"/>
</dbReference>
<evidence type="ECO:0000256" key="1">
    <source>
        <dbReference type="SAM" id="MobiDB-lite"/>
    </source>
</evidence>
<organism evidence="3 4">
    <name type="scientific">Phaeosphaeria nodorum (strain SN15 / ATCC MYA-4574 / FGSC 10173)</name>
    <name type="common">Glume blotch fungus</name>
    <name type="synonym">Parastagonospora nodorum</name>
    <dbReference type="NCBI Taxonomy" id="321614"/>
    <lineage>
        <taxon>Eukaryota</taxon>
        <taxon>Fungi</taxon>
        <taxon>Dikarya</taxon>
        <taxon>Ascomycota</taxon>
        <taxon>Pezizomycotina</taxon>
        <taxon>Dothideomycetes</taxon>
        <taxon>Pleosporomycetidae</taxon>
        <taxon>Pleosporales</taxon>
        <taxon>Pleosporineae</taxon>
        <taxon>Phaeosphaeriaceae</taxon>
        <taxon>Parastagonospora</taxon>
    </lineage>
</organism>
<accession>A0A7U2EZ83</accession>
<dbReference type="OrthoDB" id="3473305at2759"/>
<gene>
    <name evidence="3" type="ORF">JI435_159220</name>
</gene>
<protein>
    <recommendedName>
        <fullName evidence="2">2EXR domain-containing protein</fullName>
    </recommendedName>
</protein>
<evidence type="ECO:0000313" key="4">
    <source>
        <dbReference type="Proteomes" id="UP000663193"/>
    </source>
</evidence>
<dbReference type="Pfam" id="PF20150">
    <property type="entry name" value="2EXR"/>
    <property type="match status" value="1"/>
</dbReference>
<feature type="domain" description="2EXR" evidence="2">
    <location>
        <begin position="4"/>
        <end position="109"/>
    </location>
</feature>
<reference evidence="4" key="1">
    <citation type="journal article" date="2021" name="BMC Genomics">
        <title>Chromosome-level genome assembly and manually-curated proteome of model necrotroph Parastagonospora nodorum Sn15 reveals a genome-wide trove of candidate effector homologs, and redundancy of virulence-related functions within an accessory chromosome.</title>
        <authorList>
            <person name="Bertazzoni S."/>
            <person name="Jones D.A.B."/>
            <person name="Phan H.T."/>
            <person name="Tan K.-C."/>
            <person name="Hane J.K."/>
        </authorList>
    </citation>
    <scope>NUCLEOTIDE SEQUENCE [LARGE SCALE GENOMIC DNA]</scope>
    <source>
        <strain evidence="4">SN15 / ATCC MYA-4574 / FGSC 10173)</strain>
    </source>
</reference>
<name>A0A7U2EZ83_PHANO</name>
<proteinExistence type="predicted"/>
<dbReference type="AlphaFoldDB" id="A0A7U2EZ83"/>
<dbReference type="InterPro" id="IPR045518">
    <property type="entry name" value="2EXR"/>
</dbReference>